<feature type="transmembrane region" description="Helical" evidence="1">
    <location>
        <begin position="38"/>
        <end position="57"/>
    </location>
</feature>
<keyword evidence="1" id="KW-1133">Transmembrane helix</keyword>
<accession>A0A937HFH5</accession>
<comment type="caution">
    <text evidence="2">The sequence shown here is derived from an EMBL/GenBank/DDBJ whole genome shotgun (WGS) entry which is preliminary data.</text>
</comment>
<sequence>MMRVLVINAILFALPFVLTWAWIRFIAAKQPDEQTRKLYAYAAIVGLVLVAASLLTYRVNSGNAPGVTYVPPSYEDGQIVPGRFE</sequence>
<organism evidence="2 3">
    <name type="scientific">PS1 clade bacterium</name>
    <dbReference type="NCBI Taxonomy" id="2175152"/>
    <lineage>
        <taxon>Bacteria</taxon>
        <taxon>Pseudomonadati</taxon>
        <taxon>Pseudomonadota</taxon>
        <taxon>Alphaproteobacteria</taxon>
        <taxon>PS1 clade</taxon>
    </lineage>
</organism>
<dbReference type="AlphaFoldDB" id="A0A937HFH5"/>
<gene>
    <name evidence="2" type="ORF">ISQ19_01005</name>
</gene>
<protein>
    <submittedName>
        <fullName evidence="2">Uncharacterized protein</fullName>
    </submittedName>
</protein>
<dbReference type="Proteomes" id="UP000785783">
    <property type="component" value="Unassembled WGS sequence"/>
</dbReference>
<dbReference type="InterPro" id="IPR046093">
    <property type="entry name" value="DUF6111"/>
</dbReference>
<keyword evidence="1" id="KW-0472">Membrane</keyword>
<reference evidence="2" key="1">
    <citation type="submission" date="2020-10" db="EMBL/GenBank/DDBJ databases">
        <title>Microbiome of the Black Sea water column analyzed by genome centric metagenomics.</title>
        <authorList>
            <person name="Cabello-Yeves P.J."/>
            <person name="Callieri C."/>
            <person name="Picazo A."/>
            <person name="Mehrshad M."/>
            <person name="Haro-Moreno J.M."/>
            <person name="Roda-Garcia J."/>
            <person name="Dzembekova N."/>
            <person name="Slabakova V."/>
            <person name="Slabakova N."/>
            <person name="Moncheva S."/>
            <person name="Rodriguez-Valera F."/>
        </authorList>
    </citation>
    <scope>NUCLEOTIDE SEQUENCE</scope>
    <source>
        <strain evidence="2">BS307-5m-G5</strain>
    </source>
</reference>
<proteinExistence type="predicted"/>
<dbReference type="Pfam" id="PF19606">
    <property type="entry name" value="DUF6111"/>
    <property type="match status" value="1"/>
</dbReference>
<feature type="transmembrane region" description="Helical" evidence="1">
    <location>
        <begin position="6"/>
        <end position="26"/>
    </location>
</feature>
<evidence type="ECO:0000313" key="2">
    <source>
        <dbReference type="EMBL" id="MBL6761259.1"/>
    </source>
</evidence>
<keyword evidence="1" id="KW-0812">Transmembrane</keyword>
<dbReference type="EMBL" id="JADHOK010000006">
    <property type="protein sequence ID" value="MBL6761259.1"/>
    <property type="molecule type" value="Genomic_DNA"/>
</dbReference>
<evidence type="ECO:0000256" key="1">
    <source>
        <dbReference type="SAM" id="Phobius"/>
    </source>
</evidence>
<name>A0A937HFH5_9PROT</name>
<evidence type="ECO:0000313" key="3">
    <source>
        <dbReference type="Proteomes" id="UP000785783"/>
    </source>
</evidence>